<proteinExistence type="predicted"/>
<feature type="region of interest" description="Disordered" evidence="2">
    <location>
        <begin position="123"/>
        <end position="150"/>
    </location>
</feature>
<dbReference type="InterPro" id="IPR013087">
    <property type="entry name" value="Znf_C2H2_type"/>
</dbReference>
<keyword evidence="1" id="KW-0862">Zinc</keyword>
<feature type="compositionally biased region" description="Low complexity" evidence="2">
    <location>
        <begin position="123"/>
        <end position="143"/>
    </location>
</feature>
<dbReference type="GO" id="GO:0008270">
    <property type="term" value="F:zinc ion binding"/>
    <property type="evidence" value="ECO:0007669"/>
    <property type="project" value="UniProtKB-KW"/>
</dbReference>
<dbReference type="SMART" id="SM00355">
    <property type="entry name" value="ZnF_C2H2"/>
    <property type="match status" value="2"/>
</dbReference>
<dbReference type="AlphaFoldDB" id="A0A7R9IWR7"/>
<evidence type="ECO:0000259" key="3">
    <source>
        <dbReference type="PROSITE" id="PS50157"/>
    </source>
</evidence>
<protein>
    <submittedName>
        <fullName evidence="4">(California timema) hypothetical protein</fullName>
    </submittedName>
</protein>
<feature type="domain" description="C2H2-type" evidence="3">
    <location>
        <begin position="25"/>
        <end position="52"/>
    </location>
</feature>
<dbReference type="PROSITE" id="PS50157">
    <property type="entry name" value="ZINC_FINGER_C2H2_2"/>
    <property type="match status" value="2"/>
</dbReference>
<sequence length="410" mass="44874">MASLVLTDGSQLTSDSQHLETAGALNCSDCKSRFHSAASLLQHFAQHISSENKHAKFGHSLNKISSQEQWGELSSHVQKKKKTKNTGILEKVLRDSVPVGPSHHESSSIDVCIVREQCSSSLSSSSDSLQESKTNISSSSNITCDLKPPNRNNDNMEVFMKDQNSSKVSFLGDNSLVKCDLQKRLENCIRKLTSKQSSNLEIHSSTEKQQYANSAIVQEDVDNLNPLKLGTATKGESDTFLKTSSSRSVNFKISNRKSMGASSRKQQSPKKIFYSTVQNLSKSNEEDISEFTEINNSTCVKASSSPLGERPFKCGQCQATFTRNFLLQKHETKFHPDGIDLVPPSCEIQEVVSEPELDCNGTVMIPPTPFGLGSCQAQLGSSQTSYVWREIGGDLRGTGALEIPLACGQE</sequence>
<reference evidence="4" key="1">
    <citation type="submission" date="2020-11" db="EMBL/GenBank/DDBJ databases">
        <authorList>
            <person name="Tran Van P."/>
        </authorList>
    </citation>
    <scope>NUCLEOTIDE SEQUENCE</scope>
</reference>
<gene>
    <name evidence="4" type="ORF">TCMB3V08_LOCUS1155</name>
</gene>
<feature type="domain" description="C2H2-type" evidence="3">
    <location>
        <begin position="312"/>
        <end position="335"/>
    </location>
</feature>
<dbReference type="InterPro" id="IPR036236">
    <property type="entry name" value="Znf_C2H2_sf"/>
</dbReference>
<dbReference type="Gene3D" id="3.30.160.60">
    <property type="entry name" value="Classic Zinc Finger"/>
    <property type="match status" value="1"/>
</dbReference>
<dbReference type="EMBL" id="OE179310">
    <property type="protein sequence ID" value="CAD7568386.1"/>
    <property type="molecule type" value="Genomic_DNA"/>
</dbReference>
<evidence type="ECO:0000256" key="2">
    <source>
        <dbReference type="SAM" id="MobiDB-lite"/>
    </source>
</evidence>
<evidence type="ECO:0000313" key="4">
    <source>
        <dbReference type="EMBL" id="CAD7568386.1"/>
    </source>
</evidence>
<organism evidence="4">
    <name type="scientific">Timema californicum</name>
    <name type="common">California timema</name>
    <name type="synonym">Walking stick</name>
    <dbReference type="NCBI Taxonomy" id="61474"/>
    <lineage>
        <taxon>Eukaryota</taxon>
        <taxon>Metazoa</taxon>
        <taxon>Ecdysozoa</taxon>
        <taxon>Arthropoda</taxon>
        <taxon>Hexapoda</taxon>
        <taxon>Insecta</taxon>
        <taxon>Pterygota</taxon>
        <taxon>Neoptera</taxon>
        <taxon>Polyneoptera</taxon>
        <taxon>Phasmatodea</taxon>
        <taxon>Timematodea</taxon>
        <taxon>Timematoidea</taxon>
        <taxon>Timematidae</taxon>
        <taxon>Timema</taxon>
    </lineage>
</organism>
<keyword evidence="1" id="KW-0479">Metal-binding</keyword>
<dbReference type="SUPFAM" id="SSF57667">
    <property type="entry name" value="beta-beta-alpha zinc fingers"/>
    <property type="match status" value="1"/>
</dbReference>
<accession>A0A7R9IWR7</accession>
<evidence type="ECO:0000256" key="1">
    <source>
        <dbReference type="PROSITE-ProRule" id="PRU00042"/>
    </source>
</evidence>
<name>A0A7R9IWR7_TIMCA</name>
<keyword evidence="1" id="KW-0863">Zinc-finger</keyword>
<dbReference type="PROSITE" id="PS00028">
    <property type="entry name" value="ZINC_FINGER_C2H2_1"/>
    <property type="match status" value="2"/>
</dbReference>